<evidence type="ECO:0000313" key="2">
    <source>
        <dbReference type="Proteomes" id="UP000231658"/>
    </source>
</evidence>
<dbReference type="OrthoDB" id="5490598at2"/>
<dbReference type="EMBL" id="FLYE01000023">
    <property type="protein sequence ID" value="SCA56896.1"/>
    <property type="molecule type" value="Genomic_DNA"/>
</dbReference>
<reference evidence="1 2" key="1">
    <citation type="submission" date="2016-07" db="EMBL/GenBank/DDBJ databases">
        <authorList>
            <person name="Lefevre C.T."/>
        </authorList>
    </citation>
    <scope>NUCLEOTIDE SEQUENCE [LARGE SCALE GENOMIC DNA]</scope>
    <source>
        <strain evidence="1">PR1</strain>
    </source>
</reference>
<dbReference type="PANTHER" id="PTHR12526">
    <property type="entry name" value="GLYCOSYLTRANSFERASE"/>
    <property type="match status" value="1"/>
</dbReference>
<name>A0A1C3RHZ7_9PROT</name>
<accession>A0A1C3RHZ7</accession>
<dbReference type="RefSeq" id="WP_069188952.1">
    <property type="nucleotide sequence ID" value="NZ_FLYE01000023.1"/>
</dbReference>
<keyword evidence="2" id="KW-1185">Reference proteome</keyword>
<dbReference type="SUPFAM" id="SSF53756">
    <property type="entry name" value="UDP-Glycosyltransferase/glycogen phosphorylase"/>
    <property type="match status" value="1"/>
</dbReference>
<sequence length="343" mass="38825">MAKIVFADDGIEFDGKTLEQRALGGVESSVIMMMEEFAKRGHEVIVRNKCKEAMVYKGVDWAPIEQGLPEEADLYIANRGDKLIDLMPKAKKTVFWTHNPCKYMVKWRYLKKFWKVRPTIVFIGEYHATTLPSWVPDGGRRVIPYGIPEIFRHATVRSQAPAPRAVFTSNPLRSLNWLLDRWEQEIRPASPKAELHVFGGPAVYGAVGAEKAALMDEIFKRAKAMADQGIVLRGPATKQELIEELQQARIMTFRGDINETFCLAVAEAQALGTPTVVQDYGSMYERVVDGKTGTVAKDDETFSQGAIKLLNDDEHWFEQHKNCLKTQRSWGWEQACAAFEELI</sequence>
<dbReference type="AlphaFoldDB" id="A0A1C3RHZ7"/>
<protein>
    <recommendedName>
        <fullName evidence="3">Glycosyl transferase family 1 domain-containing protein</fullName>
    </recommendedName>
</protein>
<dbReference type="CDD" id="cd03801">
    <property type="entry name" value="GT4_PimA-like"/>
    <property type="match status" value="1"/>
</dbReference>
<evidence type="ECO:0008006" key="3">
    <source>
        <dbReference type="Google" id="ProtNLM"/>
    </source>
</evidence>
<proteinExistence type="predicted"/>
<dbReference type="STRING" id="1867952.MTBPR1_30266"/>
<dbReference type="Gene3D" id="3.40.50.2000">
    <property type="entry name" value="Glycogen Phosphorylase B"/>
    <property type="match status" value="1"/>
</dbReference>
<organism evidence="1 2">
    <name type="scientific">Candidatus Terasakiella magnetica</name>
    <dbReference type="NCBI Taxonomy" id="1867952"/>
    <lineage>
        <taxon>Bacteria</taxon>
        <taxon>Pseudomonadati</taxon>
        <taxon>Pseudomonadota</taxon>
        <taxon>Alphaproteobacteria</taxon>
        <taxon>Rhodospirillales</taxon>
        <taxon>Terasakiellaceae</taxon>
        <taxon>Terasakiella</taxon>
    </lineage>
</organism>
<evidence type="ECO:0000313" key="1">
    <source>
        <dbReference type="EMBL" id="SCA56896.1"/>
    </source>
</evidence>
<gene>
    <name evidence="1" type="ORF">MTBPR1_30266</name>
</gene>
<dbReference type="Pfam" id="PF13692">
    <property type="entry name" value="Glyco_trans_1_4"/>
    <property type="match status" value="1"/>
</dbReference>
<dbReference type="Proteomes" id="UP000231658">
    <property type="component" value="Unassembled WGS sequence"/>
</dbReference>